<gene>
    <name evidence="2" type="ORF">B0T23DRAFT_448751</name>
</gene>
<comment type="caution">
    <text evidence="2">The sequence shown here is derived from an EMBL/GenBank/DDBJ whole genome shotgun (WGS) entry which is preliminary data.</text>
</comment>
<name>A0AAJ0HZL9_9PEZI</name>
<dbReference type="EMBL" id="JAULSX010000009">
    <property type="protein sequence ID" value="KAK3485987.1"/>
    <property type="molecule type" value="Genomic_DNA"/>
</dbReference>
<protein>
    <submittedName>
        <fullName evidence="2">Uncharacterized protein</fullName>
    </submittedName>
</protein>
<proteinExistence type="predicted"/>
<evidence type="ECO:0000313" key="3">
    <source>
        <dbReference type="Proteomes" id="UP001285908"/>
    </source>
</evidence>
<evidence type="ECO:0000256" key="1">
    <source>
        <dbReference type="SAM" id="MobiDB-lite"/>
    </source>
</evidence>
<accession>A0AAJ0HZL9</accession>
<keyword evidence="3" id="KW-1185">Reference proteome</keyword>
<feature type="region of interest" description="Disordered" evidence="1">
    <location>
        <begin position="226"/>
        <end position="253"/>
    </location>
</feature>
<dbReference type="AlphaFoldDB" id="A0AAJ0HZL9"/>
<sequence>MPFKERSFPPDWHTMDDTEHWSVEALYGLRAVCRMLDIELHVEEDIPKDSVELLNDLMKHFGLPYRDVNSCWGCSCMCRFFYGQRMYDYCEHIIYVLRFILNCPKELPFRDAFTRLEYDSIFAHSYPAQALRNAKSPNEDWRKVLDRIPGEAEVIIYAPKEDELLVCVNCFRSINGGNCAQPCLGCGNLVHQDCLKKDTPTLDFLRLRHPKPDAKECAVCQEKESWEKWTESQGPPLSGAYEPSEEEEMKDESLKPKLMRIKYLKNGKCYKFEAKEESST</sequence>
<dbReference type="GeneID" id="87878683"/>
<dbReference type="RefSeq" id="XP_062688750.1">
    <property type="nucleotide sequence ID" value="XM_062841061.1"/>
</dbReference>
<organism evidence="2 3">
    <name type="scientific">Neurospora hispaniola</name>
    <dbReference type="NCBI Taxonomy" id="588809"/>
    <lineage>
        <taxon>Eukaryota</taxon>
        <taxon>Fungi</taxon>
        <taxon>Dikarya</taxon>
        <taxon>Ascomycota</taxon>
        <taxon>Pezizomycotina</taxon>
        <taxon>Sordariomycetes</taxon>
        <taxon>Sordariomycetidae</taxon>
        <taxon>Sordariales</taxon>
        <taxon>Sordariaceae</taxon>
        <taxon>Neurospora</taxon>
    </lineage>
</organism>
<reference evidence="2 3" key="1">
    <citation type="journal article" date="2023" name="Mol. Phylogenet. Evol.">
        <title>Genome-scale phylogeny and comparative genomics of the fungal order Sordariales.</title>
        <authorList>
            <person name="Hensen N."/>
            <person name="Bonometti L."/>
            <person name="Westerberg I."/>
            <person name="Brannstrom I.O."/>
            <person name="Guillou S."/>
            <person name="Cros-Aarteil S."/>
            <person name="Calhoun S."/>
            <person name="Haridas S."/>
            <person name="Kuo A."/>
            <person name="Mondo S."/>
            <person name="Pangilinan J."/>
            <person name="Riley R."/>
            <person name="LaButti K."/>
            <person name="Andreopoulos B."/>
            <person name="Lipzen A."/>
            <person name="Chen C."/>
            <person name="Yan M."/>
            <person name="Daum C."/>
            <person name="Ng V."/>
            <person name="Clum A."/>
            <person name="Steindorff A."/>
            <person name="Ohm R.A."/>
            <person name="Martin F."/>
            <person name="Silar P."/>
            <person name="Natvig D.O."/>
            <person name="Lalanne C."/>
            <person name="Gautier V."/>
            <person name="Ament-Velasquez S.L."/>
            <person name="Kruys A."/>
            <person name="Hutchinson M.I."/>
            <person name="Powell A.J."/>
            <person name="Barry K."/>
            <person name="Miller A.N."/>
            <person name="Grigoriev I.V."/>
            <person name="Debuchy R."/>
            <person name="Gladieux P."/>
            <person name="Hiltunen Thoren M."/>
            <person name="Johannesson H."/>
        </authorList>
    </citation>
    <scope>NUCLEOTIDE SEQUENCE [LARGE SCALE GENOMIC DNA]</scope>
    <source>
        <strain evidence="2 3">FGSC 10403</strain>
    </source>
</reference>
<evidence type="ECO:0000313" key="2">
    <source>
        <dbReference type="EMBL" id="KAK3485987.1"/>
    </source>
</evidence>
<dbReference type="Proteomes" id="UP001285908">
    <property type="component" value="Unassembled WGS sequence"/>
</dbReference>